<accession>A0A975G3R1</accession>
<dbReference type="SUPFAM" id="SSF50346">
    <property type="entry name" value="PRC-barrel domain"/>
    <property type="match status" value="1"/>
</dbReference>
<evidence type="ECO:0000313" key="2">
    <source>
        <dbReference type="Proteomes" id="UP000676409"/>
    </source>
</evidence>
<dbReference type="RefSeq" id="WP_211940073.1">
    <property type="nucleotide sequence ID" value="NZ_CP073078.1"/>
</dbReference>
<reference evidence="1" key="1">
    <citation type="submission" date="2021-04" db="EMBL/GenBank/DDBJ databases">
        <title>The complete genome sequence of Caulobacter sp. S6.</title>
        <authorList>
            <person name="Tang Y."/>
            <person name="Ouyang W."/>
            <person name="Liu Q."/>
            <person name="Huang B."/>
            <person name="Guo Z."/>
            <person name="Lei P."/>
        </authorList>
    </citation>
    <scope>NUCLEOTIDE SEQUENCE</scope>
    <source>
        <strain evidence="1">S6</strain>
    </source>
</reference>
<dbReference type="AlphaFoldDB" id="A0A975G3R1"/>
<dbReference type="InterPro" id="IPR011033">
    <property type="entry name" value="PRC_barrel-like_sf"/>
</dbReference>
<dbReference type="EMBL" id="CP073078">
    <property type="protein sequence ID" value="QUD90022.1"/>
    <property type="molecule type" value="Genomic_DNA"/>
</dbReference>
<gene>
    <name evidence="1" type="ORF">KCG34_09240</name>
</gene>
<proteinExistence type="predicted"/>
<organism evidence="1 2">
    <name type="scientific">Phenylobacterium montanum</name>
    <dbReference type="NCBI Taxonomy" id="2823693"/>
    <lineage>
        <taxon>Bacteria</taxon>
        <taxon>Pseudomonadati</taxon>
        <taxon>Pseudomonadota</taxon>
        <taxon>Alphaproteobacteria</taxon>
        <taxon>Caulobacterales</taxon>
        <taxon>Caulobacteraceae</taxon>
        <taxon>Phenylobacterium</taxon>
    </lineage>
</organism>
<dbReference type="Pfam" id="PF09939">
    <property type="entry name" value="DUF2171"/>
    <property type="match status" value="1"/>
</dbReference>
<dbReference type="KEGG" id="caul:KCG34_09240"/>
<dbReference type="InterPro" id="IPR018684">
    <property type="entry name" value="DUF2171"/>
</dbReference>
<sequence length="78" mass="9038">MIDGTQIKEHMEVVSRDGHHVGRVDHVKGNEIELAKFDFGAGLKHHLIPMSWVEDVRENEVRINRTADDAKSQWREVH</sequence>
<evidence type="ECO:0000313" key="1">
    <source>
        <dbReference type="EMBL" id="QUD90022.1"/>
    </source>
</evidence>
<dbReference type="Proteomes" id="UP000676409">
    <property type="component" value="Chromosome"/>
</dbReference>
<name>A0A975G3R1_9CAUL</name>
<keyword evidence="2" id="KW-1185">Reference proteome</keyword>
<protein>
    <submittedName>
        <fullName evidence="1">DUF2171 domain-containing protein</fullName>
    </submittedName>
</protein>